<sequence>MGKSMVTKEEEVKEQEEYVTMSWEEIFPKKPIDRLRWLYKACKAAKEGRIKPSPLYNVVAHRRFIEGLKGSIATDCLNLIRGHIHLFSPKQQKQLQSDNFELFRKYAPISVLDSDDDEDAAPPLPPPPEVVVEMKDKKKKKGEVRKREEEELEGFSDDDTEIKKARILAKGVERRIDPADGQAYTLEEFIQEYGGSGDKPPVEWDNARHTSFVYKE</sequence>
<reference evidence="2 3" key="1">
    <citation type="submission" date="2024-02" db="EMBL/GenBank/DDBJ databases">
        <authorList>
            <person name="Chen Y."/>
            <person name="Shah S."/>
            <person name="Dougan E. K."/>
            <person name="Thang M."/>
            <person name="Chan C."/>
        </authorList>
    </citation>
    <scope>NUCLEOTIDE SEQUENCE [LARGE SCALE GENOMIC DNA]</scope>
</reference>
<dbReference type="EMBL" id="CAXAMN010028395">
    <property type="protein sequence ID" value="CAK9116448.1"/>
    <property type="molecule type" value="Genomic_DNA"/>
</dbReference>
<accession>A0ABP0SVQ5</accession>
<proteinExistence type="predicted"/>
<keyword evidence="3" id="KW-1185">Reference proteome</keyword>
<dbReference type="Proteomes" id="UP001642484">
    <property type="component" value="Unassembled WGS sequence"/>
</dbReference>
<comment type="caution">
    <text evidence="2">The sequence shown here is derived from an EMBL/GenBank/DDBJ whole genome shotgun (WGS) entry which is preliminary data.</text>
</comment>
<evidence type="ECO:0000313" key="3">
    <source>
        <dbReference type="Proteomes" id="UP001642484"/>
    </source>
</evidence>
<evidence type="ECO:0000256" key="1">
    <source>
        <dbReference type="SAM" id="MobiDB-lite"/>
    </source>
</evidence>
<organism evidence="2 3">
    <name type="scientific">Durusdinium trenchii</name>
    <dbReference type="NCBI Taxonomy" id="1381693"/>
    <lineage>
        <taxon>Eukaryota</taxon>
        <taxon>Sar</taxon>
        <taxon>Alveolata</taxon>
        <taxon>Dinophyceae</taxon>
        <taxon>Suessiales</taxon>
        <taxon>Symbiodiniaceae</taxon>
        <taxon>Durusdinium</taxon>
    </lineage>
</organism>
<protein>
    <submittedName>
        <fullName evidence="2">Uncharacterized protein</fullName>
    </submittedName>
</protein>
<evidence type="ECO:0000313" key="2">
    <source>
        <dbReference type="EMBL" id="CAK9116448.1"/>
    </source>
</evidence>
<name>A0ABP0SVQ5_9DINO</name>
<feature type="region of interest" description="Disordered" evidence="1">
    <location>
        <begin position="113"/>
        <end position="156"/>
    </location>
</feature>
<gene>
    <name evidence="2" type="ORF">CCMP2556_LOCUS54025</name>
</gene>